<feature type="region of interest" description="Disordered" evidence="1">
    <location>
        <begin position="198"/>
        <end position="217"/>
    </location>
</feature>
<dbReference type="Gene3D" id="3.30.70.270">
    <property type="match status" value="1"/>
</dbReference>
<dbReference type="NCBIfam" id="TIGR00229">
    <property type="entry name" value="sensory_box"/>
    <property type="match status" value="2"/>
</dbReference>
<dbReference type="Gene3D" id="3.30.450.20">
    <property type="entry name" value="PAS domain"/>
    <property type="match status" value="2"/>
</dbReference>
<evidence type="ECO:0000313" key="8">
    <source>
        <dbReference type="Proteomes" id="UP001500220"/>
    </source>
</evidence>
<keyword evidence="8" id="KW-1185">Reference proteome</keyword>
<feature type="domain" description="PAS" evidence="2">
    <location>
        <begin position="35"/>
        <end position="92"/>
    </location>
</feature>
<evidence type="ECO:0000313" key="6">
    <source>
        <dbReference type="EMBL" id="GGI86805.1"/>
    </source>
</evidence>
<dbReference type="InterPro" id="IPR043128">
    <property type="entry name" value="Rev_trsase/Diguanyl_cyclase"/>
</dbReference>
<dbReference type="Pfam" id="PF00989">
    <property type="entry name" value="PAS"/>
    <property type="match status" value="1"/>
</dbReference>
<dbReference type="Proteomes" id="UP001500220">
    <property type="component" value="Unassembled WGS sequence"/>
</dbReference>
<organism evidence="6 7">
    <name type="scientific">Saccharopolyspora thermophila</name>
    <dbReference type="NCBI Taxonomy" id="89367"/>
    <lineage>
        <taxon>Bacteria</taxon>
        <taxon>Bacillati</taxon>
        <taxon>Actinomycetota</taxon>
        <taxon>Actinomycetes</taxon>
        <taxon>Pseudonocardiales</taxon>
        <taxon>Pseudonocardiaceae</taxon>
        <taxon>Saccharopolyspora</taxon>
    </lineage>
</organism>
<dbReference type="AlphaFoldDB" id="A0A917NBP5"/>
<dbReference type="CDD" id="cd01948">
    <property type="entry name" value="EAL"/>
    <property type="match status" value="1"/>
</dbReference>
<protein>
    <recommendedName>
        <fullName evidence="9">Diguanylate cyclase/phosphodiesterase with PAS/PAC sensor(S)</fullName>
    </recommendedName>
</protein>
<dbReference type="SMART" id="SM00091">
    <property type="entry name" value="PAS"/>
    <property type="match status" value="2"/>
</dbReference>
<dbReference type="PROSITE" id="PS50112">
    <property type="entry name" value="PAS"/>
    <property type="match status" value="2"/>
</dbReference>
<dbReference type="PANTHER" id="PTHR44757:SF2">
    <property type="entry name" value="BIOFILM ARCHITECTURE MAINTENANCE PROTEIN MBAA"/>
    <property type="match status" value="1"/>
</dbReference>
<gene>
    <name evidence="5" type="ORF">GCM10009545_42850</name>
    <name evidence="6" type="ORF">GCM10011581_24870</name>
</gene>
<evidence type="ECO:0008006" key="9">
    <source>
        <dbReference type="Google" id="ProtNLM"/>
    </source>
</evidence>
<dbReference type="EMBL" id="BAAAHC010000019">
    <property type="protein sequence ID" value="GAA0535653.1"/>
    <property type="molecule type" value="Genomic_DNA"/>
</dbReference>
<dbReference type="NCBIfam" id="TIGR00254">
    <property type="entry name" value="GGDEF"/>
    <property type="match status" value="1"/>
</dbReference>
<dbReference type="CDD" id="cd00130">
    <property type="entry name" value="PAS"/>
    <property type="match status" value="2"/>
</dbReference>
<feature type="domain" description="EAL" evidence="3">
    <location>
        <begin position="442"/>
        <end position="695"/>
    </location>
</feature>
<dbReference type="PANTHER" id="PTHR44757">
    <property type="entry name" value="DIGUANYLATE CYCLASE DGCP"/>
    <property type="match status" value="1"/>
</dbReference>
<proteinExistence type="predicted"/>
<reference evidence="5 8" key="2">
    <citation type="journal article" date="2019" name="Int. J. Syst. Evol. Microbiol.">
        <title>The Global Catalogue of Microorganisms (GCM) 10K type strain sequencing project: providing services to taxonomists for standard genome sequencing and annotation.</title>
        <authorList>
            <consortium name="The Broad Institute Genomics Platform"/>
            <consortium name="The Broad Institute Genome Sequencing Center for Infectious Disease"/>
            <person name="Wu L."/>
            <person name="Ma J."/>
        </authorList>
    </citation>
    <scope>NUCLEOTIDE SEQUENCE [LARGE SCALE GENOMIC DNA]</scope>
    <source>
        <strain evidence="5 8">JCM 10664</strain>
    </source>
</reference>
<dbReference type="Pfam" id="PF00990">
    <property type="entry name" value="GGDEF"/>
    <property type="match status" value="1"/>
</dbReference>
<name>A0A917NBP5_9PSEU</name>
<dbReference type="Gene3D" id="3.20.20.450">
    <property type="entry name" value="EAL domain"/>
    <property type="match status" value="1"/>
</dbReference>
<dbReference type="CDD" id="cd01949">
    <property type="entry name" value="GGDEF"/>
    <property type="match status" value="1"/>
</dbReference>
<evidence type="ECO:0000259" key="3">
    <source>
        <dbReference type="PROSITE" id="PS50883"/>
    </source>
</evidence>
<evidence type="ECO:0000259" key="4">
    <source>
        <dbReference type="PROSITE" id="PS50887"/>
    </source>
</evidence>
<dbReference type="InterPro" id="IPR000160">
    <property type="entry name" value="GGDEF_dom"/>
</dbReference>
<dbReference type="InterPro" id="IPR035919">
    <property type="entry name" value="EAL_sf"/>
</dbReference>
<dbReference type="SUPFAM" id="SSF55073">
    <property type="entry name" value="Nucleotide cyclase"/>
    <property type="match status" value="1"/>
</dbReference>
<comment type="caution">
    <text evidence="6">The sequence shown here is derived from an EMBL/GenBank/DDBJ whole genome shotgun (WGS) entry which is preliminary data.</text>
</comment>
<dbReference type="GO" id="GO:0006355">
    <property type="term" value="P:regulation of DNA-templated transcription"/>
    <property type="evidence" value="ECO:0007669"/>
    <property type="project" value="InterPro"/>
</dbReference>
<sequence>MVQEWARPSNRPGDLELGVTAAKVLAAEDMRDYAIFSLDAQGNVASWNASAERAKGYRSDEIIGRNVSIFYPREQAESGYPQWELDQAAEHGFFIDRGWRIRKDGSRFWAHVVITAQRALDGTLNGFIKVTRDETVAQVRQQRSKRRFTDLFELASTGVGLFDDTGRILDANGALCDLLGYRLSDLCGKLDRDVLHPSDPGDGLVGGPAAPGGADQPIPHRVLARSDGQAVLCQVHSRASVLEDGTHAWLATFHDVTEEVHRTERLRYQATHDETTGLLNRRGFEELLSSLLSPDAAGQVAVLFCDLDNFRRVNDALGHEAGDELLASVAERLTAELPAKCTAARFYGDQFAIACSDVEAAGGLAALSRDIAESFRMVVPVRDSLVHVSAAVGGTVAEHADVAFPELLRAAEAAMVEDRMRGEGRMGLARGLVVPAPSDADQLTIEQSLREAIAEDRVELHYQPIVDNTGSVLMAEALLRWCRPDLGRLAPDVVLRVAERGGLLAALDRYVLRRALRESVGWRGPDHRPIAVTVNLSGLQPDRPSFAAEVSAAITEAGADPRHLVLEMVETVLTELGPRARQVLTELAATGVRFAMDDFGTGYSSLARLRELPTQILKLDRGFVGGICANPTDLGITRAVSELARTMGCLCIAEGVENITQHHLLRAIGVDAYQGYLFSPPLPAAEFRDFLSTTPLQLPRL</sequence>
<dbReference type="Pfam" id="PF13426">
    <property type="entry name" value="PAS_9"/>
    <property type="match status" value="1"/>
</dbReference>
<dbReference type="InterPro" id="IPR035965">
    <property type="entry name" value="PAS-like_dom_sf"/>
</dbReference>
<dbReference type="EMBL" id="BMMT01000007">
    <property type="protein sequence ID" value="GGI86805.1"/>
    <property type="molecule type" value="Genomic_DNA"/>
</dbReference>
<feature type="domain" description="GGDEF" evidence="4">
    <location>
        <begin position="298"/>
        <end position="431"/>
    </location>
</feature>
<reference evidence="6" key="3">
    <citation type="submission" date="2020-09" db="EMBL/GenBank/DDBJ databases">
        <authorList>
            <person name="Sun Q."/>
            <person name="Zhou Y."/>
        </authorList>
    </citation>
    <scope>NUCLEOTIDE SEQUENCE</scope>
    <source>
        <strain evidence="6">CGMCC 4.7206</strain>
    </source>
</reference>
<dbReference type="InterPro" id="IPR001633">
    <property type="entry name" value="EAL_dom"/>
</dbReference>
<reference evidence="6 7" key="1">
    <citation type="journal article" date="2014" name="Int. J. Syst. Evol. Microbiol.">
        <title>Complete genome sequence of Corynebacterium casei LMG S-19264T (=DSM 44701T), isolated from a smear-ripened cheese.</title>
        <authorList>
            <consortium name="US DOE Joint Genome Institute (JGI-PGF)"/>
            <person name="Walter F."/>
            <person name="Albersmeier A."/>
            <person name="Kalinowski J."/>
            <person name="Ruckert C."/>
        </authorList>
    </citation>
    <scope>NUCLEOTIDE SEQUENCE [LARGE SCALE GENOMIC DNA]</scope>
    <source>
        <strain evidence="6 7">CGMCC 4.7206</strain>
    </source>
</reference>
<dbReference type="InterPro" id="IPR013767">
    <property type="entry name" value="PAS_fold"/>
</dbReference>
<dbReference type="InterPro" id="IPR052155">
    <property type="entry name" value="Biofilm_reg_signaling"/>
</dbReference>
<dbReference type="PROSITE" id="PS50887">
    <property type="entry name" value="GGDEF"/>
    <property type="match status" value="1"/>
</dbReference>
<dbReference type="SMART" id="SM00052">
    <property type="entry name" value="EAL"/>
    <property type="match status" value="1"/>
</dbReference>
<evidence type="ECO:0000256" key="1">
    <source>
        <dbReference type="SAM" id="MobiDB-lite"/>
    </source>
</evidence>
<evidence type="ECO:0000259" key="2">
    <source>
        <dbReference type="PROSITE" id="PS50112"/>
    </source>
</evidence>
<dbReference type="Pfam" id="PF00563">
    <property type="entry name" value="EAL"/>
    <property type="match status" value="1"/>
</dbReference>
<evidence type="ECO:0000313" key="7">
    <source>
        <dbReference type="Proteomes" id="UP000597989"/>
    </source>
</evidence>
<dbReference type="InterPro" id="IPR000014">
    <property type="entry name" value="PAS"/>
</dbReference>
<dbReference type="Proteomes" id="UP000597989">
    <property type="component" value="Unassembled WGS sequence"/>
</dbReference>
<feature type="domain" description="PAS" evidence="2">
    <location>
        <begin position="144"/>
        <end position="199"/>
    </location>
</feature>
<dbReference type="InterPro" id="IPR029787">
    <property type="entry name" value="Nucleotide_cyclase"/>
</dbReference>
<reference evidence="5" key="4">
    <citation type="submission" date="2023-12" db="EMBL/GenBank/DDBJ databases">
        <authorList>
            <person name="Sun Q."/>
            <person name="Inoue M."/>
        </authorList>
    </citation>
    <scope>NUCLEOTIDE SEQUENCE</scope>
    <source>
        <strain evidence="5">JCM 10664</strain>
    </source>
</reference>
<evidence type="ECO:0000313" key="5">
    <source>
        <dbReference type="EMBL" id="GAA0535653.1"/>
    </source>
</evidence>
<dbReference type="SMART" id="SM00267">
    <property type="entry name" value="GGDEF"/>
    <property type="match status" value="1"/>
</dbReference>
<dbReference type="SUPFAM" id="SSF141868">
    <property type="entry name" value="EAL domain-like"/>
    <property type="match status" value="1"/>
</dbReference>
<dbReference type="PROSITE" id="PS50883">
    <property type="entry name" value="EAL"/>
    <property type="match status" value="1"/>
</dbReference>
<dbReference type="SUPFAM" id="SSF55785">
    <property type="entry name" value="PYP-like sensor domain (PAS domain)"/>
    <property type="match status" value="2"/>
</dbReference>
<accession>A0A917NBP5</accession>